<reference evidence="1" key="1">
    <citation type="journal article" date="2012" name="PLoS ONE">
        <title>Gene sets for utilization of primary and secondary nutrition supplies in the distal gut of endangered iberian lynx.</title>
        <authorList>
            <person name="Alcaide M."/>
            <person name="Messina E."/>
            <person name="Richter M."/>
            <person name="Bargiela R."/>
            <person name="Peplies J."/>
            <person name="Huws S.A."/>
            <person name="Newbold C.J."/>
            <person name="Golyshin P.N."/>
            <person name="Simon M.A."/>
            <person name="Lopez G."/>
            <person name="Yakimov M.M."/>
            <person name="Ferrer M."/>
        </authorList>
    </citation>
    <scope>NUCLEOTIDE SEQUENCE</scope>
</reference>
<dbReference type="EMBL" id="AMCI01001141">
    <property type="protein sequence ID" value="EJX06492.1"/>
    <property type="molecule type" value="Genomic_DNA"/>
</dbReference>
<comment type="caution">
    <text evidence="1">The sequence shown here is derived from an EMBL/GenBank/DDBJ whole genome shotgun (WGS) entry which is preliminary data.</text>
</comment>
<proteinExistence type="predicted"/>
<protein>
    <submittedName>
        <fullName evidence="1">Uncharacterized protein</fullName>
    </submittedName>
</protein>
<dbReference type="AlphaFoldDB" id="J9GGH0"/>
<gene>
    <name evidence="1" type="ORF">EVA_05402</name>
</gene>
<sequence length="53" mass="6336">MQVLSLMKRFLLMILLLTARLQKNWKLLPILLYPVRTGVIFLILNRIYNADYT</sequence>
<name>J9GGH0_9ZZZZ</name>
<evidence type="ECO:0000313" key="1">
    <source>
        <dbReference type="EMBL" id="EJX06492.1"/>
    </source>
</evidence>
<organism evidence="1">
    <name type="scientific">gut metagenome</name>
    <dbReference type="NCBI Taxonomy" id="749906"/>
    <lineage>
        <taxon>unclassified sequences</taxon>
        <taxon>metagenomes</taxon>
        <taxon>organismal metagenomes</taxon>
    </lineage>
</organism>
<accession>J9GGH0</accession>